<sequence length="2118" mass="227579">MGCRRGTRGEFRVDLRDAIRICVGTLQTARLVGVFFVSWNPAGLSTFPAKILKAAAANFKPGQNELSIAVGLNNSLYDKINKSQSAGALDLVMGGSYKPVTDLVTGSVTTPSSLVRRYVENEFIEESQPKKDRKTTTDFIMENLEDIGWSLLVAAGQTFTNTLLSSTLTMLQEGIFKPNPDFVDPFSSSASTSVGVAQARQQYAGLLASNPISASSYSVLSDFVVCPIGNILVRGINNCVMDQGFYSAATRSSGASLTVQQAIKDEFLDAGLPLIPPTDVARNQGPLCYTYGYCYGNLVKLRKARIIPVGWELAAAKNDPSNPAKLGDIIDGFTKCNSVGAADEEGENKWCHLIDPNWVLKYPETQCRAIVNGEILSTLSGGARAAICVDTPSCVAENNDGSCKGAYGYCVREKNVWRFRGEACPEQYVSCLNFRNTFTNNSTSLLLNTVDYGICSAQNAGCRWYQTVKGRDTKGTATDFRDDTYEWLVPSVTHTGATYTVATEDQKTGSRIYFNNNATQCSAAEAGCSRVYKAGTTLRLNVLANPSFEDDTDRDSKPDFWLGTSTPVTDSAQHGSNAVKNAALSQGRILLTPFAFYTLSAYGRDESTSNNADGNPVGGTGTGTVKITFVDAATGAPVDLTNRSRSATCTEVTTNNPSKTIGYTISVGGGPAFVRSTCTFTTADRPTFARVELNGGATIAFDAIQLEAGETASPLTVGYNLPSPETAYLRLAPAYLNCTGAASDPKECANYTQVCAAQDIGCNRYTPENGGPPIPATISAVDRCPAECVGYTTYKQEATPYEPEVFPLHFIASKAVSCSAQHIGCDSYTNLDTVARGGEGVEHYTTLRACTTPAGADGSSATYFTWEGSDEQGYQLRTWQLLKSTGAAPCTSWSIENGINGALTLSCTDSTTNTSCDEHQDIFDNGDCREFYDEAGVIHYRLYSKTISVSPECHLYRKTQTTRTSCLNVNGDSHGYWTAAGECRYFGLPSESFSCPASADGCRAFTGGAGRNASVIVSEDFELAGSTGGFKADRANVSWSSESTASGGHSLRVEVEATATAAHGGIFTDDIGEEVIKGKTFLLTFWAKGSGAIQVGFKDTGDTNTVHDLVDPGNEPGSLADLTELALEGGWRPYTLGPLDTSGSAFTNFGPNTQFQVRAKNSGTVFYLDNLQLTQTEENITLIKNSWVVPASCDRSPTSVAAPQYFLGCQAYTDKDAKRETLYQFTRLCSDKVIGCQQFSATQNSNSNYGAAYNVRCENAPGTATAGTPVNVKVNTACQMDGKTLCTISVGRSYCVFNLPHADAAIPLPAKDMTLTAANVLKRGGNFQIRLGPEATLVANDVPMFLVDNVTTSCAAESVGCIEVGTPKYAQDKRTVTAFTSAYFVNTPESYGNILCENEELFCEEWASTKDGNFYFKDPVDQTCEYKTNIKIANQTYYGWFKKGTSDPCYSNNVAGGEQYGIWKNGDVGRYTGWVGQCERSYDRCTAFIDPTDTKEGQAPSGTQYSFIQSDAMTNAALQGSTPCNGVSRQEGCALFNNTNMVNLLYAAAPSYVHSEHADLARGDLRFKPGMVEAIDCSKDSSVTTIGGVDLCNRRCKYEIGASNTLTVGNAIKIGVNAYLGSCLVDADCVTQKASDSQAYTGKCGDVSDTNFTPSLNEQQRKDLRHRNDTNMRLKVIRDRACAEWLACSLSRASWNTTTNKHELICGNIDLCVAWGSSGDSSFCTRWKTRDPVPLTEKTYTQRDIAWTGLDYAGYSVPNVLPVELLDQVDVQQSSSAQKDLRLGYAAGACAAGSGDGSQCKVGFCLMSKASCANDGQCGGDTCVIGYCQKTSNPVGGSTCQSRDADGNRIDDGCSLATPRCALGIQCVDVLVPTTPCSDASQCNEGQCVQADTTREGQCFNGQCLTNIYGKPMQAETALEKSCRGYPEADSPFPSRVVQKWLDPTKDASKESPDIKTKADRPIIYVSGYQNTKVFSPVTKPSSSWESSNKPIDGCGYRKIQYGTGEFRYYPLSVTEFGSDAKEGLGGVCVGGNLAGKECSNDVNCKDENIHTQGTCSILKQKETVLGWPGYCLEYDSSILLYGSKTDEACLTWLPVDQLKDSTDLYGKFLEAGGVAGQ</sequence>
<protein>
    <submittedName>
        <fullName evidence="1">Uncharacterized protein</fullName>
    </submittedName>
</protein>
<dbReference type="Gene3D" id="2.60.120.260">
    <property type="entry name" value="Galactose-binding domain-like"/>
    <property type="match status" value="2"/>
</dbReference>
<organism evidence="1 2">
    <name type="scientific">Candidatus Uhrbacteria bacterium GW2011_GWA2_53_10</name>
    <dbReference type="NCBI Taxonomy" id="1618980"/>
    <lineage>
        <taxon>Bacteria</taxon>
        <taxon>Candidatus Uhriibacteriota</taxon>
    </lineage>
</organism>
<feature type="non-terminal residue" evidence="1">
    <location>
        <position position="2118"/>
    </location>
</feature>
<evidence type="ECO:0000313" key="1">
    <source>
        <dbReference type="EMBL" id="KKW32215.1"/>
    </source>
</evidence>
<proteinExistence type="predicted"/>
<accession>A0A0G1XMX3</accession>
<comment type="caution">
    <text evidence="1">The sequence shown here is derived from an EMBL/GenBank/DDBJ whole genome shotgun (WGS) entry which is preliminary data.</text>
</comment>
<gene>
    <name evidence="1" type="ORF">UY77_C0031G0001</name>
</gene>
<name>A0A0G1XMX3_9BACT</name>
<dbReference type="Proteomes" id="UP000034711">
    <property type="component" value="Unassembled WGS sequence"/>
</dbReference>
<evidence type="ECO:0000313" key="2">
    <source>
        <dbReference type="Proteomes" id="UP000034711"/>
    </source>
</evidence>
<dbReference type="EMBL" id="LCRI01000031">
    <property type="protein sequence ID" value="KKW32215.1"/>
    <property type="molecule type" value="Genomic_DNA"/>
</dbReference>
<reference evidence="1 2" key="1">
    <citation type="journal article" date="2015" name="Nature">
        <title>rRNA introns, odd ribosomes, and small enigmatic genomes across a large radiation of phyla.</title>
        <authorList>
            <person name="Brown C.T."/>
            <person name="Hug L.A."/>
            <person name="Thomas B.C."/>
            <person name="Sharon I."/>
            <person name="Castelle C.J."/>
            <person name="Singh A."/>
            <person name="Wilkins M.J."/>
            <person name="Williams K.H."/>
            <person name="Banfield J.F."/>
        </authorList>
    </citation>
    <scope>NUCLEOTIDE SEQUENCE [LARGE SCALE GENOMIC DNA]</scope>
</reference>